<accession>A0AC60A7M6</accession>
<dbReference type="Proteomes" id="UP001162501">
    <property type="component" value="Chromosome 9"/>
</dbReference>
<reference evidence="1" key="2">
    <citation type="submission" date="2025-03" db="EMBL/GenBank/DDBJ databases">
        <authorList>
            <consortium name="ELIXIR-Norway"/>
            <consortium name="Elixir Norway"/>
        </authorList>
    </citation>
    <scope>NUCLEOTIDE SEQUENCE</scope>
</reference>
<organism evidence="1 2">
    <name type="scientific">Rangifer tarandus platyrhynchus</name>
    <name type="common">Svalbard reindeer</name>
    <dbReference type="NCBI Taxonomy" id="3082113"/>
    <lineage>
        <taxon>Eukaryota</taxon>
        <taxon>Metazoa</taxon>
        <taxon>Chordata</taxon>
        <taxon>Craniata</taxon>
        <taxon>Vertebrata</taxon>
        <taxon>Euteleostomi</taxon>
        <taxon>Mammalia</taxon>
        <taxon>Eutheria</taxon>
        <taxon>Laurasiatheria</taxon>
        <taxon>Artiodactyla</taxon>
        <taxon>Ruminantia</taxon>
        <taxon>Pecora</taxon>
        <taxon>Cervidae</taxon>
        <taxon>Odocoileinae</taxon>
        <taxon>Rangifer</taxon>
    </lineage>
</organism>
<gene>
    <name evidence="1" type="ORF">MRATA1EN22A_LOCUS27670</name>
</gene>
<dbReference type="EMBL" id="OX596093">
    <property type="protein sequence ID" value="CAN0567618.1"/>
    <property type="molecule type" value="Genomic_DNA"/>
</dbReference>
<proteinExistence type="predicted"/>
<evidence type="ECO:0000313" key="2">
    <source>
        <dbReference type="Proteomes" id="UP001162501"/>
    </source>
</evidence>
<name>A0AC60A7M6_RANTA</name>
<sequence>MSPARPRARALLSFLGGLGPQLLLLLLRPPAASGDCSLPPDVPNAQATLISLTSFAEGQRVTYKCNKGFVKVPGKADSVVCQNNKWSELAEFCNRSCDFPTRLRFASLKKSYTHQNYFPEGSTVEYECRAGYIRDPSLSGNITCLQNFMWSKPDGFCKKRSCPKPREIENGHVNITTDILLGADIYFSCNAGYKLVGAASSFCAPMGNTVGWADEFPECQEILCPEPPKVDHGMIQEKQNSYAYGQSVTYKCMEGFTLHGESSINCTVEDDQGVWSGPLPQCRETFYNVIPTVLKSIEVNVPGTKVLSTPQKPTTVNVSATETPPTPQKPTTVNVPATETSPTPQKPTTVNISATETSPTPQKPTTVNVPATETSPTPQKPTTVNVPATEISPTPQKPTTINISATETPPTPQKPTTVNISATETPPTPQKPTTVNVPATETSPTPQKPTTVNVPATETPPTPQKLITINSSATKPTLVSQTYTTVNVPATKVPSPSQKPSTANDSATAAWNSPISNTISTAAQNPIMANASTTTPTTQRFTPAKSLLTQNLKATQKPTSIHRTEGLRITHRLTSAHVTAAKSTAVPRTSPRFHKTSTPKGRGSAPSVASIIASGCVPVTVIICIIILIKISRDSGKSGTYVYNIDSFAYDANNRWLTEKLRRKCFACYLVFKMHRNVHEARKDESVLESQSQHS</sequence>
<evidence type="ECO:0000313" key="1">
    <source>
        <dbReference type="EMBL" id="CAN0567618.1"/>
    </source>
</evidence>
<reference evidence="1" key="1">
    <citation type="submission" date="2023-05" db="EMBL/GenBank/DDBJ databases">
        <authorList>
            <consortium name="ELIXIR-Norway"/>
        </authorList>
    </citation>
    <scope>NUCLEOTIDE SEQUENCE</scope>
</reference>
<protein>
    <submittedName>
        <fullName evidence="1">Uncharacterized protein</fullName>
    </submittedName>
</protein>